<dbReference type="EMBL" id="JAAGOB010000014">
    <property type="protein sequence ID" value="NED97909.1"/>
    <property type="molecule type" value="Genomic_DNA"/>
</dbReference>
<organism evidence="2 3">
    <name type="scientific">Phytoactinopolyspora alkaliphila</name>
    <dbReference type="NCBI Taxonomy" id="1783498"/>
    <lineage>
        <taxon>Bacteria</taxon>
        <taxon>Bacillati</taxon>
        <taxon>Actinomycetota</taxon>
        <taxon>Actinomycetes</taxon>
        <taxon>Jiangellales</taxon>
        <taxon>Jiangellaceae</taxon>
        <taxon>Phytoactinopolyspora</taxon>
    </lineage>
</organism>
<gene>
    <name evidence="2" type="ORF">G1H11_21655</name>
</gene>
<sequence>MYLLVQESETLAVNVELPEFIKTLADRAIAGGHGGDGYAAMIELFRKPSAVTA</sequence>
<protein>
    <recommendedName>
        <fullName evidence="1">NADPH-dependent reductive aminase-like C-terminal domain-containing protein</fullName>
    </recommendedName>
</protein>
<accession>A0A6N9YSX2</accession>
<feature type="domain" description="NADPH-dependent reductive aminase-like C-terminal" evidence="1">
    <location>
        <begin position="3"/>
        <end position="47"/>
    </location>
</feature>
<dbReference type="AlphaFoldDB" id="A0A6N9YSX2"/>
<comment type="caution">
    <text evidence="2">The sequence shown here is derived from an EMBL/GenBank/DDBJ whole genome shotgun (WGS) entry which is preliminary data.</text>
</comment>
<proteinExistence type="predicted"/>
<evidence type="ECO:0000259" key="1">
    <source>
        <dbReference type="Pfam" id="PF21761"/>
    </source>
</evidence>
<dbReference type="Pfam" id="PF21761">
    <property type="entry name" value="RedAm-like_C"/>
    <property type="match status" value="1"/>
</dbReference>
<reference evidence="2 3" key="1">
    <citation type="submission" date="2020-02" db="EMBL/GenBank/DDBJ databases">
        <authorList>
            <person name="Li X.-J."/>
            <person name="Feng X.-M."/>
        </authorList>
    </citation>
    <scope>NUCLEOTIDE SEQUENCE [LARGE SCALE GENOMIC DNA]</scope>
    <source>
        <strain evidence="2 3">CGMCC 4.7225</strain>
    </source>
</reference>
<evidence type="ECO:0000313" key="2">
    <source>
        <dbReference type="EMBL" id="NED97909.1"/>
    </source>
</evidence>
<dbReference type="InterPro" id="IPR048666">
    <property type="entry name" value="RedAm-like_C"/>
</dbReference>
<evidence type="ECO:0000313" key="3">
    <source>
        <dbReference type="Proteomes" id="UP000469185"/>
    </source>
</evidence>
<dbReference type="Gene3D" id="1.10.1040.10">
    <property type="entry name" value="N-(1-d-carboxylethyl)-l-norvaline Dehydrogenase, domain 2"/>
    <property type="match status" value="1"/>
</dbReference>
<name>A0A6N9YSX2_9ACTN</name>
<dbReference type="Proteomes" id="UP000469185">
    <property type="component" value="Unassembled WGS sequence"/>
</dbReference>
<dbReference type="InterPro" id="IPR013328">
    <property type="entry name" value="6PGD_dom2"/>
</dbReference>
<keyword evidence="3" id="KW-1185">Reference proteome</keyword>